<dbReference type="PANTHER" id="PTHR10039">
    <property type="entry name" value="AMELOGENIN"/>
    <property type="match status" value="1"/>
</dbReference>
<feature type="domain" description="GPI inositol-deacylase winged helix" evidence="3">
    <location>
        <begin position="680"/>
        <end position="760"/>
    </location>
</feature>
<name>A0A507BG46_9PEZI</name>
<dbReference type="PANTHER" id="PTHR10039:SF16">
    <property type="entry name" value="GPI INOSITOL-DEACYLASE"/>
    <property type="match status" value="1"/>
</dbReference>
<dbReference type="RefSeq" id="XP_030997990.1">
    <property type="nucleotide sequence ID" value="XM_031138281.1"/>
</dbReference>
<dbReference type="SUPFAM" id="SSF52540">
    <property type="entry name" value="P-loop containing nucleoside triphosphate hydrolases"/>
    <property type="match status" value="1"/>
</dbReference>
<dbReference type="GeneID" id="41971375"/>
<feature type="compositionally biased region" description="Polar residues" evidence="2">
    <location>
        <begin position="40"/>
        <end position="57"/>
    </location>
</feature>
<dbReference type="Gene3D" id="3.40.50.300">
    <property type="entry name" value="P-loop containing nucleotide triphosphate hydrolases"/>
    <property type="match status" value="1"/>
</dbReference>
<dbReference type="InterPro" id="IPR001680">
    <property type="entry name" value="WD40_rpt"/>
</dbReference>
<dbReference type="InParanoid" id="A0A507BG46"/>
<dbReference type="InterPro" id="IPR029058">
    <property type="entry name" value="AB_hydrolase_fold"/>
</dbReference>
<dbReference type="Gene3D" id="2.130.10.10">
    <property type="entry name" value="YVTN repeat-like/Quinoprotein amine dehydrogenase"/>
    <property type="match status" value="3"/>
</dbReference>
<dbReference type="SUPFAM" id="SSF50998">
    <property type="entry name" value="Quinoprotein alcohol dehydrogenase-like"/>
    <property type="match status" value="1"/>
</dbReference>
<reference evidence="5 6" key="1">
    <citation type="submission" date="2019-06" db="EMBL/GenBank/DDBJ databases">
        <title>Draft genome sequence of the filamentous fungus Phialemoniopsis curvata isolated from diesel fuel.</title>
        <authorList>
            <person name="Varaljay V.A."/>
            <person name="Lyon W.J."/>
            <person name="Crouch A.L."/>
            <person name="Drake C.E."/>
            <person name="Hollomon J.M."/>
            <person name="Nadeau L.J."/>
            <person name="Nunn H.S."/>
            <person name="Stevenson B.S."/>
            <person name="Bojanowski C.L."/>
            <person name="Crookes-Goodson W.J."/>
        </authorList>
    </citation>
    <scope>NUCLEOTIDE SEQUENCE [LARGE SCALE GENOMIC DNA]</scope>
    <source>
        <strain evidence="5 6">D216</strain>
    </source>
</reference>
<dbReference type="OrthoDB" id="1658288at2759"/>
<dbReference type="SUPFAM" id="SSF53474">
    <property type="entry name" value="alpha/beta-Hydrolases"/>
    <property type="match status" value="1"/>
</dbReference>
<proteinExistence type="predicted"/>
<dbReference type="Pfam" id="PF24883">
    <property type="entry name" value="NPHP3_N"/>
    <property type="match status" value="1"/>
</dbReference>
<feature type="region of interest" description="Disordered" evidence="2">
    <location>
        <begin position="1579"/>
        <end position="1632"/>
    </location>
</feature>
<dbReference type="InterPro" id="IPR054471">
    <property type="entry name" value="GPIID_WHD"/>
</dbReference>
<feature type="compositionally biased region" description="Basic residues" evidence="2">
    <location>
        <begin position="1"/>
        <end position="10"/>
    </location>
</feature>
<accession>A0A507BG46</accession>
<dbReference type="InterPro" id="IPR011047">
    <property type="entry name" value="Quinoprotein_ADH-like_sf"/>
</dbReference>
<protein>
    <submittedName>
        <fullName evidence="5">Uncharacterized protein</fullName>
    </submittedName>
</protein>
<dbReference type="InterPro" id="IPR015943">
    <property type="entry name" value="WD40/YVTN_repeat-like_dom_sf"/>
</dbReference>
<dbReference type="Gene3D" id="3.40.50.1820">
    <property type="entry name" value="alpha/beta hydrolase"/>
    <property type="match status" value="1"/>
</dbReference>
<evidence type="ECO:0000313" key="6">
    <source>
        <dbReference type="Proteomes" id="UP000319257"/>
    </source>
</evidence>
<feature type="domain" description="Nephrocystin 3-like N-terminal" evidence="4">
    <location>
        <begin position="411"/>
        <end position="575"/>
    </location>
</feature>
<keyword evidence="1" id="KW-0677">Repeat</keyword>
<organism evidence="5 6">
    <name type="scientific">Thyridium curvatum</name>
    <dbReference type="NCBI Taxonomy" id="1093900"/>
    <lineage>
        <taxon>Eukaryota</taxon>
        <taxon>Fungi</taxon>
        <taxon>Dikarya</taxon>
        <taxon>Ascomycota</taxon>
        <taxon>Pezizomycotina</taxon>
        <taxon>Sordariomycetes</taxon>
        <taxon>Sordariomycetidae</taxon>
        <taxon>Thyridiales</taxon>
        <taxon>Thyridiaceae</taxon>
        <taxon>Thyridium</taxon>
    </lineage>
</organism>
<feature type="region of interest" description="Disordered" evidence="2">
    <location>
        <begin position="1"/>
        <end position="57"/>
    </location>
</feature>
<dbReference type="EMBL" id="SKBQ01000018">
    <property type="protein sequence ID" value="TPX16279.1"/>
    <property type="molecule type" value="Genomic_DNA"/>
</dbReference>
<evidence type="ECO:0000313" key="5">
    <source>
        <dbReference type="EMBL" id="TPX16279.1"/>
    </source>
</evidence>
<dbReference type="Pfam" id="PF22939">
    <property type="entry name" value="WHD_GPIID"/>
    <property type="match status" value="1"/>
</dbReference>
<dbReference type="SMART" id="SM00320">
    <property type="entry name" value="WD40"/>
    <property type="match status" value="3"/>
</dbReference>
<keyword evidence="6" id="KW-1185">Reference proteome</keyword>
<comment type="caution">
    <text evidence="5">The sequence shown here is derived from an EMBL/GenBank/DDBJ whole genome shotgun (WGS) entry which is preliminary data.</text>
</comment>
<gene>
    <name evidence="5" type="ORF">E0L32_003928</name>
</gene>
<dbReference type="InterPro" id="IPR027417">
    <property type="entry name" value="P-loop_NTPase"/>
</dbReference>
<dbReference type="Proteomes" id="UP000319257">
    <property type="component" value="Unassembled WGS sequence"/>
</dbReference>
<evidence type="ECO:0000256" key="2">
    <source>
        <dbReference type="SAM" id="MobiDB-lite"/>
    </source>
</evidence>
<dbReference type="InterPro" id="IPR056884">
    <property type="entry name" value="NPHP3-like_N"/>
</dbReference>
<evidence type="ECO:0000259" key="4">
    <source>
        <dbReference type="Pfam" id="PF24883"/>
    </source>
</evidence>
<evidence type="ECO:0000259" key="3">
    <source>
        <dbReference type="Pfam" id="PF22939"/>
    </source>
</evidence>
<evidence type="ECO:0000256" key="1">
    <source>
        <dbReference type="ARBA" id="ARBA00022737"/>
    </source>
</evidence>
<feature type="compositionally biased region" description="Polar residues" evidence="2">
    <location>
        <begin position="1605"/>
        <end position="1614"/>
    </location>
</feature>
<feature type="compositionally biased region" description="Basic and acidic residues" evidence="2">
    <location>
        <begin position="11"/>
        <end position="20"/>
    </location>
</feature>
<sequence>MFRKIAKIGRKGSDQRRDSLKSNQAGDDGSDAVTLAETAETVSRTSTRSDSFRLPSSSLDIAQSRRPSVNDPGQLGLNVVYCPNNGHKANIVFVHGLGGTSRKTWSKHADPELFWPLTFLPLEPDLCLARILTFGYNADFRKAGNLNTSVLDFAKDLLFDLKYARDEQGDALDMEKVPLIFVVHSMGGLITKEVRNELTLVKTNTLHKQADEKKAYIQGQNDPEYKAIVKAISAVIFLATPHRGTNLAQTLNRILQSTFTTNPKQYIAELAKNSFALQKLNEQFRHIAPRLDIVSFYETQPTPIGIKANRIMVLEKDSSVLGYPGETSKALNADHHGICKYDSPVDPNYITVRNVLRSLVSKIISNRFTRGSESATVAANRRASLDLRALLAITELPSTDYAFFQDQWVEGTGDWITQDDTYLEWFRNNDPAPHILWLNGGPASGKSVLSSVIINSLVGEEAEVYCQYFYIRFGDRKKRTLSLLLRSLAYQMSLNIPGFQEKVVEFTDEAVNFESADSRMVWDCIKSVLSCIEAPRPIVWIIDGLDEAENPRTLLKYLTDLSSLPLPIRILLVSRITDDIDTAIQKIGSSLRTTSIHIEGHAEDLRSYMVQELNKIGDAEFTERLIERVIQGAQNNFLWVRLAVERLNKCYVIPDVERTLQELPVGMKALYDRMTASIMDQTPADRELTSTILRFVTCSVRVLTVVELSQALDKDDVLDIQRLIVDLCGGFVVVDNSGNVALVHHTAREYLLDDSGERPFYVERDLAHRLIFLSCMRCLMATGLRGKIARDKIPEFLDYAVMAWTTHLVGAPIDCRETADTLRKFLGGPWVLTWVYLLASTQRLDLLVRTSKHLALYATNRRSHDETDPTASHQHIKEVELFECWSVDLVRLAGKFGRNLRRLPMSIYKVIPAFCPHNSAIYQQFGRAEARSLSVSGLSSDNWDDSLGRLSFGFSTYAAFILAAGPYVFILVASGLVFIYDSATLDYHTTSPIKHGERLYRMEVNNKATTLVTYGYRTTKVWDVATGTCTLSVPNVEIGLRPLVLLLKGNTLLVGTDDRRVRSLIIDQPSPTWNVVAELEEPELEGQYLNAANHMALSKDGSLISVAYRGHPLSAWETDGPMHIGHLYRKDADYRGEVIEAVWHPREPQVYGIYTTGQIFQWSPYENEVEEKSVGANRLTMSRDGHLLATGDARGTIKVFTTSTLTHIYHVASQDVVLGLTFSPDLRRLYDIRGFYGNVWGPNALLKYAEPTGRGSDVESDMESLAQSSTVSETTVKWIDPVTALATSPAGRLYAYGTEKGILSIHDSSRGKITEIQMSRNFFGIDQVTWSPDGQLLCFSDTSKKVFIVSVQSITGQSDPSIGTPTAVPIQAGPKGSILQLVFHPKSSSILVHTESMLHTISVETSSVTKTAKMSKPKCRWIVHPRDPTLVLGLGPTTAHVLDWDLTEFQSYRIQYPEPQDRSTDFPSAAIPPAIAERVIVTHDKNHVLVQMSSLDQATRDKTFLYFATSAFNSSSGETASAGNSESVPLGIITPIILSDDVSSQIGLVLAFLPRNRLAFLSKTFQVCLWQVSIPGMGATSGPGPRPPPGPGSQLRNKGPGPSPASRSVVQSGNEGPLGRAHPHFGSLVIKT</sequence>